<evidence type="ECO:0000256" key="4">
    <source>
        <dbReference type="ARBA" id="ARBA00022837"/>
    </source>
</evidence>
<dbReference type="PANTHER" id="PTHR42693:SF53">
    <property type="entry name" value="ENDO-4-O-SULFATASE"/>
    <property type="match status" value="1"/>
</dbReference>
<keyword evidence="4" id="KW-0106">Calcium</keyword>
<proteinExistence type="inferred from homology"/>
<dbReference type="AlphaFoldDB" id="A0A382E9Y5"/>
<dbReference type="InterPro" id="IPR000917">
    <property type="entry name" value="Sulfatase_N"/>
</dbReference>
<feature type="domain" description="Sulfatase N-terminal" evidence="5">
    <location>
        <begin position="23"/>
        <end position="340"/>
    </location>
</feature>
<dbReference type="Gene3D" id="3.30.1120.10">
    <property type="match status" value="1"/>
</dbReference>
<dbReference type="SUPFAM" id="SSF53649">
    <property type="entry name" value="Alkaline phosphatase-like"/>
    <property type="match status" value="1"/>
</dbReference>
<keyword evidence="2" id="KW-0479">Metal-binding</keyword>
<dbReference type="GO" id="GO:0046872">
    <property type="term" value="F:metal ion binding"/>
    <property type="evidence" value="ECO:0007669"/>
    <property type="project" value="UniProtKB-KW"/>
</dbReference>
<dbReference type="PROSITE" id="PS00523">
    <property type="entry name" value="SULFATASE_1"/>
    <property type="match status" value="1"/>
</dbReference>
<gene>
    <name evidence="6" type="ORF">METZ01_LOCUS200342</name>
</gene>
<dbReference type="Pfam" id="PF00884">
    <property type="entry name" value="Sulfatase"/>
    <property type="match status" value="1"/>
</dbReference>
<comment type="similarity">
    <text evidence="1">Belongs to the sulfatase family.</text>
</comment>
<evidence type="ECO:0000256" key="1">
    <source>
        <dbReference type="ARBA" id="ARBA00008779"/>
    </source>
</evidence>
<dbReference type="GO" id="GO:0004065">
    <property type="term" value="F:arylsulfatase activity"/>
    <property type="evidence" value="ECO:0007669"/>
    <property type="project" value="TreeGrafter"/>
</dbReference>
<organism evidence="6">
    <name type="scientific">marine metagenome</name>
    <dbReference type="NCBI Taxonomy" id="408172"/>
    <lineage>
        <taxon>unclassified sequences</taxon>
        <taxon>metagenomes</taxon>
        <taxon>ecological metagenomes</taxon>
    </lineage>
</organism>
<dbReference type="Gene3D" id="3.40.720.10">
    <property type="entry name" value="Alkaline Phosphatase, subunit A"/>
    <property type="match status" value="1"/>
</dbReference>
<sequence length="448" mass="50149">MKHILITTIAAVVLIANAEARKPNLVVIYTDDQGSIDINSYGAKDLITPAMDSLCRDGVRFTQFYSAAAVCSPSRAALLTGRVPNRAGVPGNVSSHPGGRGALPADQVTMAEIFKDAGYATAHIGKWHLGFTPPTMPNAQGFDYSFGHMGGCIDNYSHFFYWVPPNRHDLYQNGKEVWRTGDYFPMLMVDEAAKFMEVNREKPFFMYWAINLPHYPLQGTEKWRRRYAHMKDEKRRRYAAFMSSMDEAIGDLLEEIDNLGLRENTIVVFQSDHGHSVESRTFGGGGNSGPYRGAKFSFFEGGIRVPAMIRWPGKIPAGQVRGQMSISVDWLPTLAELVGVPLPKRKFDGKSLVKVIQSDTAKSQHSEFHWMGTGNNPQWAVREGNWKLIGNPRDPTVTSPLSKENKLFLVNLSIDVGEQNNLRNTHPDQLNRLKAIHNRWVVDLRGSN</sequence>
<protein>
    <recommendedName>
        <fullName evidence="5">Sulfatase N-terminal domain-containing protein</fullName>
    </recommendedName>
</protein>
<evidence type="ECO:0000313" key="6">
    <source>
        <dbReference type="EMBL" id="SVB47488.1"/>
    </source>
</evidence>
<dbReference type="EMBL" id="UINC01043442">
    <property type="protein sequence ID" value="SVB47488.1"/>
    <property type="molecule type" value="Genomic_DNA"/>
</dbReference>
<evidence type="ECO:0000256" key="3">
    <source>
        <dbReference type="ARBA" id="ARBA00022801"/>
    </source>
</evidence>
<evidence type="ECO:0000259" key="5">
    <source>
        <dbReference type="Pfam" id="PF00884"/>
    </source>
</evidence>
<dbReference type="InterPro" id="IPR050738">
    <property type="entry name" value="Sulfatase"/>
</dbReference>
<evidence type="ECO:0000256" key="2">
    <source>
        <dbReference type="ARBA" id="ARBA00022723"/>
    </source>
</evidence>
<keyword evidence="3" id="KW-0378">Hydrolase</keyword>
<dbReference type="PANTHER" id="PTHR42693">
    <property type="entry name" value="ARYLSULFATASE FAMILY MEMBER"/>
    <property type="match status" value="1"/>
</dbReference>
<dbReference type="PROSITE" id="PS00149">
    <property type="entry name" value="SULFATASE_2"/>
    <property type="match status" value="1"/>
</dbReference>
<accession>A0A382E9Y5</accession>
<reference evidence="6" key="1">
    <citation type="submission" date="2018-05" db="EMBL/GenBank/DDBJ databases">
        <authorList>
            <person name="Lanie J.A."/>
            <person name="Ng W.-L."/>
            <person name="Kazmierczak K.M."/>
            <person name="Andrzejewski T.M."/>
            <person name="Davidsen T.M."/>
            <person name="Wayne K.J."/>
            <person name="Tettelin H."/>
            <person name="Glass J.I."/>
            <person name="Rusch D."/>
            <person name="Podicherti R."/>
            <person name="Tsui H.-C.T."/>
            <person name="Winkler M.E."/>
        </authorList>
    </citation>
    <scope>NUCLEOTIDE SEQUENCE</scope>
</reference>
<name>A0A382E9Y5_9ZZZZ</name>
<dbReference type="InterPro" id="IPR024607">
    <property type="entry name" value="Sulfatase_CS"/>
</dbReference>
<dbReference type="InterPro" id="IPR017850">
    <property type="entry name" value="Alkaline_phosphatase_core_sf"/>
</dbReference>